<dbReference type="RefSeq" id="WP_113875323.1">
    <property type="nucleotide sequence ID" value="NZ_QNRF01000008.1"/>
</dbReference>
<keyword evidence="4" id="KW-1185">Reference proteome</keyword>
<name>A0A366CVA5_9GAMM</name>
<feature type="transmembrane region" description="Helical" evidence="1">
    <location>
        <begin position="65"/>
        <end position="85"/>
    </location>
</feature>
<keyword evidence="2" id="KW-0732">Signal</keyword>
<feature type="transmembrane region" description="Helical" evidence="1">
    <location>
        <begin position="38"/>
        <end position="58"/>
    </location>
</feature>
<dbReference type="PIRSF" id="PIRSF016919">
    <property type="entry name" value="HupE_UreJ"/>
    <property type="match status" value="1"/>
</dbReference>
<feature type="signal peptide" evidence="2">
    <location>
        <begin position="1"/>
        <end position="23"/>
    </location>
</feature>
<feature type="transmembrane region" description="Helical" evidence="1">
    <location>
        <begin position="144"/>
        <end position="164"/>
    </location>
</feature>
<organism evidence="3 4">
    <name type="scientific">Marinomonas aquiplantarum</name>
    <dbReference type="NCBI Taxonomy" id="491951"/>
    <lineage>
        <taxon>Bacteria</taxon>
        <taxon>Pseudomonadati</taxon>
        <taxon>Pseudomonadota</taxon>
        <taxon>Gammaproteobacteria</taxon>
        <taxon>Oceanospirillales</taxon>
        <taxon>Oceanospirillaceae</taxon>
        <taxon>Marinomonas</taxon>
    </lineage>
</organism>
<dbReference type="OrthoDB" id="9808192at2"/>
<sequence length="194" mass="20118">MKYRISKSCVALLLAVFSSLSLAHPGHGESMAGLAGFAHPFTGLDHLLAMFAVGVWAANLGGRALWAVPLSFMAMMLGGGILAFTGLIVPFIEQGIVLSVMVFGALLIAAKHVPLWSSLLLAAGFATFHGAAHGLEMPATASAWSYSLGFILATASIQGIGILMGRWFQQQGVQTMNQVLGGMIAGAGMALAIF</sequence>
<feature type="chain" id="PRO_5016899816" evidence="2">
    <location>
        <begin position="24"/>
        <end position="194"/>
    </location>
</feature>
<feature type="transmembrane region" description="Helical" evidence="1">
    <location>
        <begin position="115"/>
        <end position="132"/>
    </location>
</feature>
<dbReference type="AlphaFoldDB" id="A0A366CVA5"/>
<feature type="transmembrane region" description="Helical" evidence="1">
    <location>
        <begin position="91"/>
        <end position="108"/>
    </location>
</feature>
<protein>
    <submittedName>
        <fullName evidence="3">Urease accessory protein</fullName>
    </submittedName>
</protein>
<proteinExistence type="predicted"/>
<keyword evidence="1" id="KW-1133">Transmembrane helix</keyword>
<gene>
    <name evidence="3" type="ORF">DFP76_108103</name>
</gene>
<dbReference type="EMBL" id="QNRF01000008">
    <property type="protein sequence ID" value="RBO80240.1"/>
    <property type="molecule type" value="Genomic_DNA"/>
</dbReference>
<evidence type="ECO:0000256" key="1">
    <source>
        <dbReference type="SAM" id="Phobius"/>
    </source>
</evidence>
<dbReference type="Proteomes" id="UP000252086">
    <property type="component" value="Unassembled WGS sequence"/>
</dbReference>
<reference evidence="3 4" key="1">
    <citation type="submission" date="2018-06" db="EMBL/GenBank/DDBJ databases">
        <title>Genomic Encyclopedia of Type Strains, Phase III (KMG-III): the genomes of soil and plant-associated and newly described type strains.</title>
        <authorList>
            <person name="Whitman W."/>
        </authorList>
    </citation>
    <scope>NUCLEOTIDE SEQUENCE [LARGE SCALE GENOMIC DNA]</scope>
    <source>
        <strain evidence="3 4">CECT 7732</strain>
    </source>
</reference>
<keyword evidence="1" id="KW-0812">Transmembrane</keyword>
<dbReference type="InterPro" id="IPR007038">
    <property type="entry name" value="HupE_UreJ"/>
</dbReference>
<keyword evidence="1" id="KW-0472">Membrane</keyword>
<evidence type="ECO:0000313" key="4">
    <source>
        <dbReference type="Proteomes" id="UP000252086"/>
    </source>
</evidence>
<accession>A0A366CVA5</accession>
<evidence type="ECO:0000313" key="3">
    <source>
        <dbReference type="EMBL" id="RBO80240.1"/>
    </source>
</evidence>
<evidence type="ECO:0000256" key="2">
    <source>
        <dbReference type="SAM" id="SignalP"/>
    </source>
</evidence>
<feature type="transmembrane region" description="Helical" evidence="1">
    <location>
        <begin position="176"/>
        <end position="193"/>
    </location>
</feature>
<dbReference type="Pfam" id="PF04955">
    <property type="entry name" value="HupE_UreJ"/>
    <property type="match status" value="1"/>
</dbReference>
<comment type="caution">
    <text evidence="3">The sequence shown here is derived from an EMBL/GenBank/DDBJ whole genome shotgun (WGS) entry which is preliminary data.</text>
</comment>